<gene>
    <name evidence="1" type="ORF">FWILDA_LOCUS17437</name>
</gene>
<dbReference type="AlphaFoldDB" id="A0A9W4X9K3"/>
<accession>A0A9W4X9K3</accession>
<proteinExistence type="predicted"/>
<comment type="caution">
    <text evidence="1">The sequence shown here is derived from an EMBL/GenBank/DDBJ whole genome shotgun (WGS) entry which is preliminary data.</text>
</comment>
<protein>
    <submittedName>
        <fullName evidence="1">13569_t:CDS:1</fullName>
    </submittedName>
</protein>
<feature type="non-terminal residue" evidence="1">
    <location>
        <position position="112"/>
    </location>
</feature>
<keyword evidence="2" id="KW-1185">Reference proteome</keyword>
<organism evidence="1 2">
    <name type="scientific">Funneliformis geosporum</name>
    <dbReference type="NCBI Taxonomy" id="1117311"/>
    <lineage>
        <taxon>Eukaryota</taxon>
        <taxon>Fungi</taxon>
        <taxon>Fungi incertae sedis</taxon>
        <taxon>Mucoromycota</taxon>
        <taxon>Glomeromycotina</taxon>
        <taxon>Glomeromycetes</taxon>
        <taxon>Glomerales</taxon>
        <taxon>Glomeraceae</taxon>
        <taxon>Funneliformis</taxon>
    </lineage>
</organism>
<sequence>EAELPSIHEFSTHLHGKITQDDYKHAQKVWKEFRCKNLGEYHDLYLKTNVLSLADVCTEFQKMSMKYYELDPSHYVSALSLSWNRILKMSGVRIELFTDMTMHDFTKKAKHG</sequence>
<feature type="non-terminal residue" evidence="1">
    <location>
        <position position="1"/>
    </location>
</feature>
<dbReference type="OrthoDB" id="2364639at2759"/>
<dbReference type="Proteomes" id="UP001153678">
    <property type="component" value="Unassembled WGS sequence"/>
</dbReference>
<reference evidence="1" key="1">
    <citation type="submission" date="2022-08" db="EMBL/GenBank/DDBJ databases">
        <authorList>
            <person name="Kallberg Y."/>
            <person name="Tangrot J."/>
            <person name="Rosling A."/>
        </authorList>
    </citation>
    <scope>NUCLEOTIDE SEQUENCE</scope>
    <source>
        <strain evidence="1">Wild A</strain>
    </source>
</reference>
<name>A0A9W4X9K3_9GLOM</name>
<evidence type="ECO:0000313" key="2">
    <source>
        <dbReference type="Proteomes" id="UP001153678"/>
    </source>
</evidence>
<dbReference type="EMBL" id="CAMKVN010013748">
    <property type="protein sequence ID" value="CAI2196156.1"/>
    <property type="molecule type" value="Genomic_DNA"/>
</dbReference>
<evidence type="ECO:0000313" key="1">
    <source>
        <dbReference type="EMBL" id="CAI2196156.1"/>
    </source>
</evidence>